<gene>
    <name evidence="2" type="ORF">TCM_013372</name>
</gene>
<reference evidence="2 3" key="1">
    <citation type="journal article" date="2013" name="Genome Biol.">
        <title>The genome sequence of the most widely cultivated cacao type and its use to identify candidate genes regulating pod color.</title>
        <authorList>
            <person name="Motamayor J.C."/>
            <person name="Mockaitis K."/>
            <person name="Schmutz J."/>
            <person name="Haiminen N."/>
            <person name="Iii D.L."/>
            <person name="Cornejo O."/>
            <person name="Findley S.D."/>
            <person name="Zheng P."/>
            <person name="Utro F."/>
            <person name="Royaert S."/>
            <person name="Saski C."/>
            <person name="Jenkins J."/>
            <person name="Podicheti R."/>
            <person name="Zhao M."/>
            <person name="Scheffler B.E."/>
            <person name="Stack J.C."/>
            <person name="Feltus F.A."/>
            <person name="Mustiga G.M."/>
            <person name="Amores F."/>
            <person name="Phillips W."/>
            <person name="Marelli J.P."/>
            <person name="May G.D."/>
            <person name="Shapiro H."/>
            <person name="Ma J."/>
            <person name="Bustamante C.D."/>
            <person name="Schnell R.J."/>
            <person name="Main D."/>
            <person name="Gilbert D."/>
            <person name="Parida L."/>
            <person name="Kuhn D.N."/>
        </authorList>
    </citation>
    <scope>NUCLEOTIDE SEQUENCE [LARGE SCALE GENOMIC DNA]</scope>
    <source>
        <strain evidence="3">cv. Matina 1-6</strain>
    </source>
</reference>
<organism evidence="2 3">
    <name type="scientific">Theobroma cacao</name>
    <name type="common">Cacao</name>
    <name type="synonym">Cocoa</name>
    <dbReference type="NCBI Taxonomy" id="3641"/>
    <lineage>
        <taxon>Eukaryota</taxon>
        <taxon>Viridiplantae</taxon>
        <taxon>Streptophyta</taxon>
        <taxon>Embryophyta</taxon>
        <taxon>Tracheophyta</taxon>
        <taxon>Spermatophyta</taxon>
        <taxon>Magnoliopsida</taxon>
        <taxon>eudicotyledons</taxon>
        <taxon>Gunneridae</taxon>
        <taxon>Pentapetalae</taxon>
        <taxon>rosids</taxon>
        <taxon>malvids</taxon>
        <taxon>Malvales</taxon>
        <taxon>Malvaceae</taxon>
        <taxon>Byttnerioideae</taxon>
        <taxon>Theobroma</taxon>
    </lineage>
</organism>
<dbReference type="AlphaFoldDB" id="A0A061FVJ5"/>
<feature type="region of interest" description="Disordered" evidence="1">
    <location>
        <begin position="1"/>
        <end position="36"/>
    </location>
</feature>
<dbReference type="Gramene" id="EOY21560">
    <property type="protein sequence ID" value="EOY21560"/>
    <property type="gene ID" value="TCM_013372"/>
</dbReference>
<dbReference type="HOGENOM" id="CLU_2709819_0_0_1"/>
<dbReference type="EMBL" id="CM001881">
    <property type="protein sequence ID" value="EOY21560.1"/>
    <property type="molecule type" value="Genomic_DNA"/>
</dbReference>
<name>A0A061FVJ5_THECC</name>
<evidence type="ECO:0000256" key="1">
    <source>
        <dbReference type="SAM" id="MobiDB-lite"/>
    </source>
</evidence>
<accession>A0A061FVJ5</accession>
<keyword evidence="3" id="KW-1185">Reference proteome</keyword>
<dbReference type="InParanoid" id="A0A061FVJ5"/>
<evidence type="ECO:0000313" key="3">
    <source>
        <dbReference type="Proteomes" id="UP000026915"/>
    </source>
</evidence>
<protein>
    <submittedName>
        <fullName evidence="2">Uncharacterized protein</fullName>
    </submittedName>
</protein>
<proteinExistence type="predicted"/>
<dbReference type="Proteomes" id="UP000026915">
    <property type="component" value="Chromosome 3"/>
</dbReference>
<sequence>MRGICPSFSRSFQQTKGLDAATTRRQHHGTQKENLKKIIPTSRHPRERVVALTCQKRVLLHSNFYFDTNSSSI</sequence>
<evidence type="ECO:0000313" key="2">
    <source>
        <dbReference type="EMBL" id="EOY21560.1"/>
    </source>
</evidence>